<dbReference type="Proteomes" id="UP000224567">
    <property type="component" value="Unassembled WGS sequence"/>
</dbReference>
<protein>
    <recommendedName>
        <fullName evidence="1">F-box domain-containing protein</fullName>
    </recommendedName>
</protein>
<sequence length="335" mass="38640">MRSEGRPAADRISNLPCNVTEQILGSLPLRDTLRTSILSRDWRYKWVEDLRHLELCCCKLHPPPNFKAFSRLVAFIFRYVTLEPTSFQTLLSSCPLIERVTLDWCAPFDNVHAPFDNLNVDAPSLKFFEFTGTTKSICFGNTPLVEEIITSITSNFHKSFKVGLPVSQVTLHNIKILNFRNFNSSCVKGAAFMLDLINCCPNIERLTIANLVEPIVRLLRAQGMPHTSLKQLKRVDMKFLLAHEPEIELLKYVLSVAASLEKLCVQTYMSYVMKNVYDVERMEEFVGMKMMVRMTQFPRAMPNVEFVYEEVYHAEPNEFWVELGDIQLLYPWLLG</sequence>
<dbReference type="EMBL" id="MLFT02000001">
    <property type="protein sequence ID" value="PHT58770.1"/>
    <property type="molecule type" value="Genomic_DNA"/>
</dbReference>
<evidence type="ECO:0000313" key="2">
    <source>
        <dbReference type="EMBL" id="PHT58770.1"/>
    </source>
</evidence>
<name>A0A2G2XMR9_CAPBA</name>
<gene>
    <name evidence="2" type="ORF">CQW23_01133</name>
</gene>
<keyword evidence="3" id="KW-1185">Reference proteome</keyword>
<comment type="caution">
    <text evidence="2">The sequence shown here is derived from an EMBL/GenBank/DDBJ whole genome shotgun (WGS) entry which is preliminary data.</text>
</comment>
<dbReference type="SUPFAM" id="SSF81383">
    <property type="entry name" value="F-box domain"/>
    <property type="match status" value="1"/>
</dbReference>
<evidence type="ECO:0000259" key="1">
    <source>
        <dbReference type="Pfam" id="PF00646"/>
    </source>
</evidence>
<dbReference type="Gene3D" id="3.80.10.10">
    <property type="entry name" value="Ribonuclease Inhibitor"/>
    <property type="match status" value="1"/>
</dbReference>
<reference evidence="3" key="2">
    <citation type="journal article" date="2017" name="J. Anim. Genet.">
        <title>Multiple reference genome sequences of hot pepper reveal the massive evolution of plant disease resistance genes by retroduplication.</title>
        <authorList>
            <person name="Kim S."/>
            <person name="Park J."/>
            <person name="Yeom S.-I."/>
            <person name="Kim Y.-M."/>
            <person name="Seo E."/>
            <person name="Kim K.-T."/>
            <person name="Kim M.-S."/>
            <person name="Lee J.M."/>
            <person name="Cheong K."/>
            <person name="Shin H.-S."/>
            <person name="Kim S.-B."/>
            <person name="Han K."/>
            <person name="Lee J."/>
            <person name="Park M."/>
            <person name="Lee H.-A."/>
            <person name="Lee H.-Y."/>
            <person name="Lee Y."/>
            <person name="Oh S."/>
            <person name="Lee J.H."/>
            <person name="Choi E."/>
            <person name="Choi E."/>
            <person name="Lee S.E."/>
            <person name="Jeon J."/>
            <person name="Kim H."/>
            <person name="Choi G."/>
            <person name="Song H."/>
            <person name="Lee J."/>
            <person name="Lee S.-C."/>
            <person name="Kwon J.-K."/>
            <person name="Lee H.-Y."/>
            <person name="Koo N."/>
            <person name="Hong Y."/>
            <person name="Kim R.W."/>
            <person name="Kang W.-H."/>
            <person name="Huh J.H."/>
            <person name="Kang B.-C."/>
            <person name="Yang T.-J."/>
            <person name="Lee Y.-H."/>
            <person name="Bennetzen J.L."/>
            <person name="Choi D."/>
        </authorList>
    </citation>
    <scope>NUCLEOTIDE SEQUENCE [LARGE SCALE GENOMIC DNA]</scope>
    <source>
        <strain evidence="3">cv. PBC81</strain>
    </source>
</reference>
<feature type="domain" description="F-box" evidence="1">
    <location>
        <begin position="12"/>
        <end position="46"/>
    </location>
</feature>
<reference evidence="2 3" key="1">
    <citation type="journal article" date="2017" name="Genome Biol.">
        <title>New reference genome sequences of hot pepper reveal the massive evolution of plant disease-resistance genes by retroduplication.</title>
        <authorList>
            <person name="Kim S."/>
            <person name="Park J."/>
            <person name="Yeom S.I."/>
            <person name="Kim Y.M."/>
            <person name="Seo E."/>
            <person name="Kim K.T."/>
            <person name="Kim M.S."/>
            <person name="Lee J.M."/>
            <person name="Cheong K."/>
            <person name="Shin H.S."/>
            <person name="Kim S.B."/>
            <person name="Han K."/>
            <person name="Lee J."/>
            <person name="Park M."/>
            <person name="Lee H.A."/>
            <person name="Lee H.Y."/>
            <person name="Lee Y."/>
            <person name="Oh S."/>
            <person name="Lee J.H."/>
            <person name="Choi E."/>
            <person name="Choi E."/>
            <person name="Lee S.E."/>
            <person name="Jeon J."/>
            <person name="Kim H."/>
            <person name="Choi G."/>
            <person name="Song H."/>
            <person name="Lee J."/>
            <person name="Lee S.C."/>
            <person name="Kwon J.K."/>
            <person name="Lee H.Y."/>
            <person name="Koo N."/>
            <person name="Hong Y."/>
            <person name="Kim R.W."/>
            <person name="Kang W.H."/>
            <person name="Huh J.H."/>
            <person name="Kang B.C."/>
            <person name="Yang T.J."/>
            <person name="Lee Y.H."/>
            <person name="Bennetzen J.L."/>
            <person name="Choi D."/>
        </authorList>
    </citation>
    <scope>NUCLEOTIDE SEQUENCE [LARGE SCALE GENOMIC DNA]</scope>
    <source>
        <strain evidence="3">cv. PBC81</strain>
    </source>
</reference>
<dbReference type="PANTHER" id="PTHR31639:SF237">
    <property type="entry name" value="F-BOX DOMAIN-CONTAINING PROTEIN"/>
    <property type="match status" value="1"/>
</dbReference>
<dbReference type="InterPro" id="IPR036047">
    <property type="entry name" value="F-box-like_dom_sf"/>
</dbReference>
<dbReference type="PANTHER" id="PTHR31639">
    <property type="entry name" value="F-BOX PROTEIN-LIKE"/>
    <property type="match status" value="1"/>
</dbReference>
<dbReference type="InterPro" id="IPR032675">
    <property type="entry name" value="LRR_dom_sf"/>
</dbReference>
<dbReference type="AlphaFoldDB" id="A0A2G2XMR9"/>
<dbReference type="OrthoDB" id="1274461at2759"/>
<dbReference type="InterPro" id="IPR001810">
    <property type="entry name" value="F-box_dom"/>
</dbReference>
<dbReference type="SUPFAM" id="SSF52047">
    <property type="entry name" value="RNI-like"/>
    <property type="match status" value="1"/>
</dbReference>
<proteinExistence type="predicted"/>
<organism evidence="2 3">
    <name type="scientific">Capsicum baccatum</name>
    <name type="common">Peruvian pepper</name>
    <dbReference type="NCBI Taxonomy" id="33114"/>
    <lineage>
        <taxon>Eukaryota</taxon>
        <taxon>Viridiplantae</taxon>
        <taxon>Streptophyta</taxon>
        <taxon>Embryophyta</taxon>
        <taxon>Tracheophyta</taxon>
        <taxon>Spermatophyta</taxon>
        <taxon>Magnoliopsida</taxon>
        <taxon>eudicotyledons</taxon>
        <taxon>Gunneridae</taxon>
        <taxon>Pentapetalae</taxon>
        <taxon>asterids</taxon>
        <taxon>lamiids</taxon>
        <taxon>Solanales</taxon>
        <taxon>Solanaceae</taxon>
        <taxon>Solanoideae</taxon>
        <taxon>Capsiceae</taxon>
        <taxon>Capsicum</taxon>
    </lineage>
</organism>
<dbReference type="Pfam" id="PF00646">
    <property type="entry name" value="F-box"/>
    <property type="match status" value="1"/>
</dbReference>
<accession>A0A2G2XMR9</accession>
<evidence type="ECO:0000313" key="3">
    <source>
        <dbReference type="Proteomes" id="UP000224567"/>
    </source>
</evidence>